<keyword evidence="4" id="KW-1185">Reference proteome</keyword>
<name>A0A347TI22_9BACT</name>
<dbReference type="Proteomes" id="UP000224740">
    <property type="component" value="Unassembled WGS sequence"/>
</dbReference>
<evidence type="ECO:0000256" key="1">
    <source>
        <dbReference type="SAM" id="Phobius"/>
    </source>
</evidence>
<keyword evidence="1" id="KW-0812">Transmembrane</keyword>
<reference evidence="4" key="1">
    <citation type="submission" date="2017-09" db="EMBL/GenBank/DDBJ databases">
        <title>Arcobacter canalis sp. nov., a new species isolated from a water canal contaminated with urban sewage.</title>
        <authorList>
            <person name="Perez-Cataluna A."/>
            <person name="Salas-Masso N."/>
            <person name="Figueras M.J."/>
        </authorList>
    </citation>
    <scope>NUCLEOTIDE SEQUENCE [LARGE SCALE GENOMIC DNA]</scope>
    <source>
        <strain evidence="4">CECT 7727</strain>
    </source>
</reference>
<evidence type="ECO:0000313" key="5">
    <source>
        <dbReference type="Proteomes" id="UP000264693"/>
    </source>
</evidence>
<sequence>MLNITYKKEIIYKLYMLVAFAIFALVMYQGYIQKGGVYTLLMFLAFFLMAFQIASIFYVLLVQRRLELKVENDILSWTVYDNKKVYKTNSINIKDIKDTKTEINYLTGNIYSNFTATFTLNDDKKVVLTDGLLYDFGLEKSEEIATFLLKYNLGHKDDIKFIKLIDELNIDIAKEQKFIKKDEKSYIIGVISKNKKEFLALRLQIESLYKDYNDVQKNTNNEFMVKNTQLKDSFIALRSNPIGYMVEFYNVNKKPELKMLKEFKGVTIKNKLANIVRNK</sequence>
<feature type="transmembrane region" description="Helical" evidence="1">
    <location>
        <begin position="12"/>
        <end position="31"/>
    </location>
</feature>
<feature type="transmembrane region" description="Helical" evidence="1">
    <location>
        <begin position="37"/>
        <end position="61"/>
    </location>
</feature>
<dbReference type="Proteomes" id="UP000264693">
    <property type="component" value="Chromosome"/>
</dbReference>
<protein>
    <submittedName>
        <fullName evidence="2">Putative membrane protein</fullName>
    </submittedName>
</protein>
<dbReference type="EMBL" id="NXAO01000001">
    <property type="protein sequence ID" value="PHO16699.1"/>
    <property type="molecule type" value="Genomic_DNA"/>
</dbReference>
<dbReference type="RefSeq" id="WP_099309780.1">
    <property type="nucleotide sequence ID" value="NZ_CP032101.1"/>
</dbReference>
<organism evidence="2 5">
    <name type="scientific">Malaciobacter marinus</name>
    <dbReference type="NCBI Taxonomy" id="505249"/>
    <lineage>
        <taxon>Bacteria</taxon>
        <taxon>Pseudomonadati</taxon>
        <taxon>Campylobacterota</taxon>
        <taxon>Epsilonproteobacteria</taxon>
        <taxon>Campylobacterales</taxon>
        <taxon>Arcobacteraceae</taxon>
        <taxon>Malaciobacter</taxon>
    </lineage>
</organism>
<dbReference type="AlphaFoldDB" id="A0A347TI22"/>
<keyword evidence="1" id="KW-1133">Transmembrane helix</keyword>
<reference evidence="2 5" key="3">
    <citation type="submission" date="2018-08" db="EMBL/GenBank/DDBJ databases">
        <title>Complete genome of the Arcobacter marinus type strain JCM 15502.</title>
        <authorList>
            <person name="Miller W.G."/>
            <person name="Yee E."/>
            <person name="Huynh S."/>
            <person name="Parker C.T."/>
        </authorList>
    </citation>
    <scope>NUCLEOTIDE SEQUENCE [LARGE SCALE GENOMIC DNA]</scope>
    <source>
        <strain evidence="2 5">JCM 15502</strain>
    </source>
</reference>
<evidence type="ECO:0000313" key="3">
    <source>
        <dbReference type="EMBL" id="PHO16699.1"/>
    </source>
</evidence>
<dbReference type="KEGG" id="amar:AMRN_0482"/>
<evidence type="ECO:0000313" key="4">
    <source>
        <dbReference type="Proteomes" id="UP000224740"/>
    </source>
</evidence>
<dbReference type="EMBL" id="CP032101">
    <property type="protein sequence ID" value="AXX86250.1"/>
    <property type="molecule type" value="Genomic_DNA"/>
</dbReference>
<gene>
    <name evidence="2" type="ORF">AMRN_0482</name>
    <name evidence="3" type="ORF">CPH92_00050</name>
</gene>
<evidence type="ECO:0000313" key="2">
    <source>
        <dbReference type="EMBL" id="AXX86250.1"/>
    </source>
</evidence>
<proteinExistence type="predicted"/>
<reference evidence="3" key="2">
    <citation type="submission" date="2017-09" db="EMBL/GenBank/DDBJ databases">
        <authorList>
            <person name="Perez-Cataluna A."/>
            <person name="Figueras M.J."/>
            <person name="Salas-Masso N."/>
        </authorList>
    </citation>
    <scope>NUCLEOTIDE SEQUENCE</scope>
    <source>
        <strain evidence="3">CECT 7727</strain>
    </source>
</reference>
<keyword evidence="1" id="KW-0472">Membrane</keyword>
<accession>A0A347TI22</accession>